<evidence type="ECO:0000313" key="8">
    <source>
        <dbReference type="EMBL" id="BAA78919.2"/>
    </source>
</evidence>
<dbReference type="eggNOG" id="arCOG00009">
    <property type="taxonomic scope" value="Archaea"/>
</dbReference>
<dbReference type="Pfam" id="PF01909">
    <property type="entry name" value="NTP_transf_2"/>
    <property type="match status" value="1"/>
</dbReference>
<dbReference type="InterPro" id="IPR043519">
    <property type="entry name" value="NT_sf"/>
</dbReference>
<dbReference type="InterPro" id="IPR050367">
    <property type="entry name" value="APC_superfamily"/>
</dbReference>
<evidence type="ECO:0000259" key="7">
    <source>
        <dbReference type="Pfam" id="PF01909"/>
    </source>
</evidence>
<feature type="transmembrane region" description="Helical" evidence="6">
    <location>
        <begin position="224"/>
        <end position="246"/>
    </location>
</feature>
<dbReference type="GeneID" id="1445582"/>
<dbReference type="InterPro" id="IPR002293">
    <property type="entry name" value="AA/rel_permease1"/>
</dbReference>
<keyword evidence="9" id="KW-1185">Reference proteome</keyword>
<name>Q9YG91_AERPE</name>
<reference evidence="8 9" key="1">
    <citation type="journal article" date="1999" name="DNA Res.">
        <title>Complete genome sequence of an aerobic hyper-thermophilic crenarchaeon, Aeropyrum pernix K1.</title>
        <authorList>
            <person name="Kawarabayasi Y."/>
            <person name="Hino Y."/>
            <person name="Horikawa H."/>
            <person name="Yamazaki S."/>
            <person name="Haikawa Y."/>
            <person name="Jin-no K."/>
            <person name="Takahashi M."/>
            <person name="Sekine M."/>
            <person name="Baba S."/>
            <person name="Ankai A."/>
            <person name="Kosugi H."/>
            <person name="Hosoyama A."/>
            <person name="Fukui S."/>
            <person name="Nagai Y."/>
            <person name="Nishijima K."/>
            <person name="Nakazawa H."/>
            <person name="Takamiya M."/>
            <person name="Masuda S."/>
            <person name="Funahashi T."/>
            <person name="Tanaka T."/>
            <person name="Kudoh Y."/>
            <person name="Yamazaki J."/>
            <person name="Kushida N."/>
            <person name="Oguchi A."/>
            <person name="Aoki K."/>
            <person name="Kubota K."/>
            <person name="Nakamura Y."/>
            <person name="Nomura N."/>
            <person name="Sako Y."/>
            <person name="Kikuchi H."/>
        </authorList>
    </citation>
    <scope>NUCLEOTIDE SEQUENCE [LARGE SCALE GENOMIC DNA]</scope>
    <source>
        <strain evidence="9">ATCC 700893 / DSM 11879 / JCM 9820 / NBRC 100138 / K1</strain>
    </source>
</reference>
<feature type="transmembrane region" description="Helical" evidence="6">
    <location>
        <begin position="82"/>
        <end position="106"/>
    </location>
</feature>
<evidence type="ECO:0000256" key="4">
    <source>
        <dbReference type="ARBA" id="ARBA00022989"/>
    </source>
</evidence>
<feature type="transmembrane region" description="Helical" evidence="6">
    <location>
        <begin position="373"/>
        <end position="394"/>
    </location>
</feature>
<dbReference type="Proteomes" id="UP000002518">
    <property type="component" value="Chromosome"/>
</dbReference>
<dbReference type="PANTHER" id="PTHR42770:SF11">
    <property type="entry name" value="INNER MEMBRANE TRANSPORT PROTEIN YBAT"/>
    <property type="match status" value="1"/>
</dbReference>
<gene>
    <name evidence="8" type="ordered locus">APE_0010.1</name>
</gene>
<dbReference type="SUPFAM" id="SSF81301">
    <property type="entry name" value="Nucleotidyltransferase"/>
    <property type="match status" value="1"/>
</dbReference>
<sequence length="535" mass="57376">MSARKGTEKLGFWEVFSIGVGGMIGGGIFATLGLSLELAGAAAPLAFLLAGSVALITSYSYAKLSSRYPSEGGTIEFIVRAYGDNVISGGLNIMLLASYIVMISLYAHAFGSYGASMINCCPREAYIALVVFVIAGLTVVNMLGAIMSGRVELGLVIFKLLVLILVAVVSMPLVDWNRLGVREWPSILSIVAGGMIIFLAYEGFELVANTAKDVRDTTTLRKGLYASVVTVIIVYVLIAIVAAGTLDPDTVRIARDYALAVLVEPVLGKIGFTLVVAAALASTSSAINATLYGSARVSYIIAKYGEAPQLLGRHIWRGAYEGLLVISILGLLLALYASLEQISTAGSGGFLIIFAAVNLAAYKLRRETGANPLISLVGFILNLTSLAILVYQMASMNPGELAILAVLIAGSMAAEALYRRIKGRRLPQVIDPSLKVRESLISGWRNLTARAAEIIKREIMNAEVYITGSIARGEYEKSGDIDLIVSTTKPLSPHEVKFIEERLVKELNLPPSHPLHIHTVTRDKLENFKHKVKID</sequence>
<dbReference type="KEGG" id="ape:APE_0010.1"/>
<evidence type="ECO:0000256" key="2">
    <source>
        <dbReference type="ARBA" id="ARBA00022475"/>
    </source>
</evidence>
<dbReference type="Gene3D" id="3.30.460.10">
    <property type="entry name" value="Beta Polymerase, domain 2"/>
    <property type="match status" value="1"/>
</dbReference>
<dbReference type="PATRIC" id="fig|272557.25.peg.4"/>
<feature type="transmembrane region" description="Helical" evidence="6">
    <location>
        <begin position="12"/>
        <end position="32"/>
    </location>
</feature>
<dbReference type="eggNOG" id="arCOG01205">
    <property type="taxonomic scope" value="Archaea"/>
</dbReference>
<organism evidence="8 9">
    <name type="scientific">Aeropyrum pernix (strain ATCC 700893 / DSM 11879 / JCM 9820 / NBRC 100138 / K1)</name>
    <dbReference type="NCBI Taxonomy" id="272557"/>
    <lineage>
        <taxon>Archaea</taxon>
        <taxon>Thermoproteota</taxon>
        <taxon>Thermoprotei</taxon>
        <taxon>Desulfurococcales</taxon>
        <taxon>Desulfurococcaceae</taxon>
        <taxon>Aeropyrum</taxon>
    </lineage>
</organism>
<dbReference type="PANTHER" id="PTHR42770">
    <property type="entry name" value="AMINO ACID TRANSPORTER-RELATED"/>
    <property type="match status" value="1"/>
</dbReference>
<evidence type="ECO:0000256" key="6">
    <source>
        <dbReference type="SAM" id="Phobius"/>
    </source>
</evidence>
<feature type="transmembrane region" description="Helical" evidence="6">
    <location>
        <begin position="186"/>
        <end position="204"/>
    </location>
</feature>
<dbReference type="Gene3D" id="1.20.1740.10">
    <property type="entry name" value="Amino acid/polyamine transporter I"/>
    <property type="match status" value="1"/>
</dbReference>
<feature type="transmembrane region" description="Helical" evidence="6">
    <location>
        <begin position="342"/>
        <end position="361"/>
    </location>
</feature>
<dbReference type="Pfam" id="PF13520">
    <property type="entry name" value="AA_permease_2"/>
    <property type="match status" value="1"/>
</dbReference>
<dbReference type="AlphaFoldDB" id="Q9YG91"/>
<evidence type="ECO:0000256" key="1">
    <source>
        <dbReference type="ARBA" id="ARBA00004651"/>
    </source>
</evidence>
<dbReference type="CDD" id="cd05403">
    <property type="entry name" value="NT_KNTase_like"/>
    <property type="match status" value="1"/>
</dbReference>
<dbReference type="InterPro" id="IPR002934">
    <property type="entry name" value="Polymerase_NTP_transf_dom"/>
</dbReference>
<proteinExistence type="predicted"/>
<evidence type="ECO:0000313" key="9">
    <source>
        <dbReference type="Proteomes" id="UP000002518"/>
    </source>
</evidence>
<feature type="transmembrane region" description="Helical" evidence="6">
    <location>
        <begin position="400"/>
        <end position="418"/>
    </location>
</feature>
<dbReference type="EMBL" id="BA000002">
    <property type="protein sequence ID" value="BAA78919.2"/>
    <property type="molecule type" value="Genomic_DNA"/>
</dbReference>
<dbReference type="PIR" id="E72752">
    <property type="entry name" value="E72752"/>
</dbReference>
<keyword evidence="2" id="KW-1003">Cell membrane</keyword>
<feature type="transmembrane region" description="Helical" evidence="6">
    <location>
        <begin position="126"/>
        <end position="146"/>
    </location>
</feature>
<protein>
    <submittedName>
        <fullName evidence="8">Amino acid transporter</fullName>
    </submittedName>
</protein>
<evidence type="ECO:0000256" key="3">
    <source>
        <dbReference type="ARBA" id="ARBA00022692"/>
    </source>
</evidence>
<feature type="transmembrane region" description="Helical" evidence="6">
    <location>
        <begin position="315"/>
        <end position="336"/>
    </location>
</feature>
<keyword evidence="4 6" id="KW-1133">Transmembrane helix</keyword>
<comment type="subcellular location">
    <subcellularLocation>
        <location evidence="1">Cell membrane</location>
        <topology evidence="1">Multi-pass membrane protein</topology>
    </subcellularLocation>
</comment>
<keyword evidence="3 6" id="KW-0812">Transmembrane</keyword>
<dbReference type="GO" id="GO:0022857">
    <property type="term" value="F:transmembrane transporter activity"/>
    <property type="evidence" value="ECO:0007669"/>
    <property type="project" value="InterPro"/>
</dbReference>
<feature type="transmembrane region" description="Helical" evidence="6">
    <location>
        <begin position="266"/>
        <end position="294"/>
    </location>
</feature>
<dbReference type="GO" id="GO:0016779">
    <property type="term" value="F:nucleotidyltransferase activity"/>
    <property type="evidence" value="ECO:0007669"/>
    <property type="project" value="InterPro"/>
</dbReference>
<feature type="domain" description="Polymerase nucleotidyl transferase" evidence="7">
    <location>
        <begin position="451"/>
        <end position="531"/>
    </location>
</feature>
<feature type="transmembrane region" description="Helical" evidence="6">
    <location>
        <begin position="38"/>
        <end position="61"/>
    </location>
</feature>
<accession>Q9YG91</accession>
<dbReference type="STRING" id="272557.APE_0010.1"/>
<dbReference type="RefSeq" id="WP_010865430.1">
    <property type="nucleotide sequence ID" value="NC_000854.2"/>
</dbReference>
<keyword evidence="5 6" id="KW-0472">Membrane</keyword>
<evidence type="ECO:0000256" key="5">
    <source>
        <dbReference type="ARBA" id="ARBA00023136"/>
    </source>
</evidence>
<dbReference type="EnsemblBacteria" id="BAA78919">
    <property type="protein sequence ID" value="BAA78919"/>
    <property type="gene ID" value="APE_0010.1"/>
</dbReference>
<feature type="transmembrane region" description="Helical" evidence="6">
    <location>
        <begin position="153"/>
        <end position="174"/>
    </location>
</feature>
<dbReference type="GO" id="GO:0005886">
    <property type="term" value="C:plasma membrane"/>
    <property type="evidence" value="ECO:0007669"/>
    <property type="project" value="UniProtKB-SubCell"/>
</dbReference>